<comment type="similarity">
    <text evidence="2">Belongs to the ALG14 family.</text>
</comment>
<dbReference type="Gene3D" id="3.40.50.2000">
    <property type="entry name" value="Glycogen Phosphorylase B"/>
    <property type="match status" value="1"/>
</dbReference>
<feature type="transmembrane region" description="Helical" evidence="8">
    <location>
        <begin position="179"/>
        <end position="197"/>
    </location>
</feature>
<dbReference type="PANTHER" id="PTHR12154:SF4">
    <property type="entry name" value="UDP-N-ACETYLGLUCOSAMINE TRANSFERASE SUBUNIT ALG14 HOMOLOG"/>
    <property type="match status" value="1"/>
</dbReference>
<name>A0AAV9I564_9RHOD</name>
<keyword evidence="5" id="KW-0256">Endoplasmic reticulum</keyword>
<dbReference type="GO" id="GO:0006488">
    <property type="term" value="P:dolichol-linked oligosaccharide biosynthetic process"/>
    <property type="evidence" value="ECO:0007669"/>
    <property type="project" value="InterPro"/>
</dbReference>
<dbReference type="EMBL" id="JANCYU010000012">
    <property type="protein sequence ID" value="KAK4523192.1"/>
    <property type="molecule type" value="Genomic_DNA"/>
</dbReference>
<comment type="caution">
    <text evidence="9">The sequence shown here is derived from an EMBL/GenBank/DDBJ whole genome shotgun (WGS) entry which is preliminary data.</text>
</comment>
<dbReference type="GO" id="GO:0004577">
    <property type="term" value="F:N-acetylglucosaminyldiphosphodolichol N-acetylglucosaminyltransferase activity"/>
    <property type="evidence" value="ECO:0007669"/>
    <property type="project" value="TreeGrafter"/>
</dbReference>
<reference evidence="9 10" key="1">
    <citation type="submission" date="2022-07" db="EMBL/GenBank/DDBJ databases">
        <title>Genome-wide signatures of adaptation to extreme environments.</title>
        <authorList>
            <person name="Cho C.H."/>
            <person name="Yoon H.S."/>
        </authorList>
    </citation>
    <scope>NUCLEOTIDE SEQUENCE [LARGE SCALE GENOMIC DNA]</scope>
    <source>
        <strain evidence="9 10">108.79 E11</strain>
    </source>
</reference>
<keyword evidence="6 8" id="KW-1133">Transmembrane helix</keyword>
<dbReference type="GO" id="GO:0043541">
    <property type="term" value="C:UDP-N-acetylglucosamine transferase complex"/>
    <property type="evidence" value="ECO:0007669"/>
    <property type="project" value="TreeGrafter"/>
</dbReference>
<evidence type="ECO:0000256" key="7">
    <source>
        <dbReference type="ARBA" id="ARBA00023136"/>
    </source>
</evidence>
<evidence type="ECO:0000256" key="8">
    <source>
        <dbReference type="SAM" id="Phobius"/>
    </source>
</evidence>
<dbReference type="AlphaFoldDB" id="A0AAV9I564"/>
<organism evidence="9 10">
    <name type="scientific">Galdieria yellowstonensis</name>
    <dbReference type="NCBI Taxonomy" id="3028027"/>
    <lineage>
        <taxon>Eukaryota</taxon>
        <taxon>Rhodophyta</taxon>
        <taxon>Bangiophyceae</taxon>
        <taxon>Galdieriales</taxon>
        <taxon>Galdieriaceae</taxon>
        <taxon>Galdieria</taxon>
    </lineage>
</organism>
<keyword evidence="10" id="KW-1185">Reference proteome</keyword>
<comment type="subcellular location">
    <subcellularLocation>
        <location evidence="1">Endoplasmic reticulum membrane</location>
        <topology evidence="1">Single-pass membrane protein</topology>
    </subcellularLocation>
</comment>
<evidence type="ECO:0000256" key="6">
    <source>
        <dbReference type="ARBA" id="ARBA00022989"/>
    </source>
</evidence>
<evidence type="ECO:0000256" key="4">
    <source>
        <dbReference type="ARBA" id="ARBA00022692"/>
    </source>
</evidence>
<evidence type="ECO:0000256" key="5">
    <source>
        <dbReference type="ARBA" id="ARBA00022824"/>
    </source>
</evidence>
<dbReference type="Proteomes" id="UP001300502">
    <property type="component" value="Unassembled WGS sequence"/>
</dbReference>
<dbReference type="Pfam" id="PF08660">
    <property type="entry name" value="Alg14"/>
    <property type="match status" value="1"/>
</dbReference>
<dbReference type="InterPro" id="IPR013969">
    <property type="entry name" value="Oligosacch_biosynth_Alg14"/>
</dbReference>
<evidence type="ECO:0000256" key="1">
    <source>
        <dbReference type="ARBA" id="ARBA00004389"/>
    </source>
</evidence>
<dbReference type="PANTHER" id="PTHR12154">
    <property type="entry name" value="GLYCOSYL TRANSFERASE-RELATED"/>
    <property type="match status" value="1"/>
</dbReference>
<evidence type="ECO:0000256" key="2">
    <source>
        <dbReference type="ARBA" id="ARBA00009731"/>
    </source>
</evidence>
<protein>
    <recommendedName>
        <fullName evidence="3">UDP-N-acetylglucosamine transferase subunit ALG14</fullName>
    </recommendedName>
</protein>
<proteinExistence type="inferred from homology"/>
<sequence length="255" mass="29214">MLMEVGVVLSGALALVLFLLFWSTYKEYSDIRRYRQNISTSANWSVWQEKDFESWRNQLPCMEGREVSLFVVLGSGGHTAEMIQILQAFGRHGLDSFCVHGKVTYIVASSDPHSMVRARCLHEKNGVLASYSYQFLVIPRSRYVGQSYFSSIFSTSYSLVVSWWKIIVGTEAPDILLCNGPGTCVPIVLITFVRNVVHRLLQKRRTRIVFIESVARVHSLSLSGRILYPLAHRFLVQWPELRDKYPRVEYIGLCL</sequence>
<accession>A0AAV9I564</accession>
<evidence type="ECO:0000256" key="3">
    <source>
        <dbReference type="ARBA" id="ARBA00017467"/>
    </source>
</evidence>
<keyword evidence="4 8" id="KW-0812">Transmembrane</keyword>
<feature type="transmembrane region" description="Helical" evidence="8">
    <location>
        <begin position="6"/>
        <end position="25"/>
    </location>
</feature>
<keyword evidence="7 8" id="KW-0472">Membrane</keyword>
<evidence type="ECO:0000313" key="9">
    <source>
        <dbReference type="EMBL" id="KAK4523192.1"/>
    </source>
</evidence>
<gene>
    <name evidence="9" type="ORF">GAYE_PCTG44G1084</name>
</gene>
<feature type="transmembrane region" description="Helical" evidence="8">
    <location>
        <begin position="148"/>
        <end position="167"/>
    </location>
</feature>
<evidence type="ECO:0000313" key="10">
    <source>
        <dbReference type="Proteomes" id="UP001300502"/>
    </source>
</evidence>